<keyword evidence="2" id="KW-1185">Reference proteome</keyword>
<dbReference type="AlphaFoldDB" id="A0AA91FP63"/>
<gene>
    <name evidence="1" type="ORF">A7X81_06085</name>
</gene>
<accession>A0AA91FP63</accession>
<evidence type="ECO:0000313" key="2">
    <source>
        <dbReference type="Proteomes" id="UP000094873"/>
    </source>
</evidence>
<organism evidence="1 2">
    <name type="scientific">Campylobacter ornithocola</name>
    <dbReference type="NCBI Taxonomy" id="1848766"/>
    <lineage>
        <taxon>Bacteria</taxon>
        <taxon>Pseudomonadati</taxon>
        <taxon>Campylobacterota</taxon>
        <taxon>Epsilonproteobacteria</taxon>
        <taxon>Campylobacterales</taxon>
        <taxon>Campylobacteraceae</taxon>
        <taxon>Campylobacter</taxon>
    </lineage>
</organism>
<dbReference type="RefSeq" id="WP_052768374.1">
    <property type="nucleotide sequence ID" value="NZ_LXSU01000096.1"/>
</dbReference>
<protein>
    <submittedName>
        <fullName evidence="1">Uncharacterized protein</fullName>
    </submittedName>
</protein>
<dbReference type="EMBL" id="LXSU01000096">
    <property type="protein sequence ID" value="OCX42883.1"/>
    <property type="molecule type" value="Genomic_DNA"/>
</dbReference>
<name>A0AA91FP63_9BACT</name>
<comment type="caution">
    <text evidence="1">The sequence shown here is derived from an EMBL/GenBank/DDBJ whole genome shotgun (WGS) entry which is preliminary data.</text>
</comment>
<sequence>MIDTRNLAEIEKVFYTTYDLFAQADTALSLTHHGKNLNLIKQMMIFYLNSLSSKKISEKDKFANFEQLRTDVESYIIYCEKKYGYLFSSKVPKAQINNKKFLECMKDIKNFSQSIADFIVFRQSLTKEEKKKIAAVNLKKRLKYYFDFDNYTLIDQIISQIYSKDNLINIPKQVLIEFHNFMSHICSAYTTKNIIIQNKNIERAKNHLYRGSLDLYKIIIKDYFICNEVVNKNCIKMLFDVRLKEYCGLGDGCLQNDILEEFKKIKSELQSTP</sequence>
<dbReference type="Proteomes" id="UP000094873">
    <property type="component" value="Unassembled WGS sequence"/>
</dbReference>
<proteinExistence type="predicted"/>
<evidence type="ECO:0000313" key="1">
    <source>
        <dbReference type="EMBL" id="OCX42883.1"/>
    </source>
</evidence>
<reference evidence="1 2" key="1">
    <citation type="submission" date="2016-05" db="EMBL/GenBank/DDBJ databases">
        <authorList>
            <person name="Caceres A."/>
            <person name="Munoz I."/>
            <person name="Iraola G."/>
            <person name="Diaz-Viraque F."/>
            <person name="Greif G."/>
            <person name="Collado L."/>
        </authorList>
    </citation>
    <scope>NUCLEOTIDE SEQUENCE [LARGE SCALE GENOMIC DNA]</scope>
    <source>
        <strain evidence="1 2">WBE38</strain>
    </source>
</reference>